<feature type="compositionally biased region" description="Low complexity" evidence="1">
    <location>
        <begin position="158"/>
        <end position="180"/>
    </location>
</feature>
<dbReference type="OrthoDB" id="3226552at2759"/>
<feature type="region of interest" description="Disordered" evidence="1">
    <location>
        <begin position="1"/>
        <end position="31"/>
    </location>
</feature>
<feature type="region of interest" description="Disordered" evidence="1">
    <location>
        <begin position="152"/>
        <end position="198"/>
    </location>
</feature>
<accession>A0A4Y7TCY7</accession>
<feature type="compositionally biased region" description="Basic and acidic residues" evidence="1">
    <location>
        <begin position="255"/>
        <end position="265"/>
    </location>
</feature>
<keyword evidence="3" id="KW-1185">Reference proteome</keyword>
<comment type="caution">
    <text evidence="2">The sequence shown here is derived from an EMBL/GenBank/DDBJ whole genome shotgun (WGS) entry which is preliminary data.</text>
</comment>
<sequence>MSTYTKERSGTGSPRPVTPPTSDDEAVDTPAVSRLALPAPHFTFAFASDSRSDLRIVSFICEDGDTLGKPIAFLQHELEEFPSEEEWYRNMDRDTVMIAPPDWSPPQTPLDDGFDITLPDPSTFLEASFLQPPQSSTASAFAFFQNAFLNRPERPESDTSSVSSGSCYSRSSGESLGSSEESYDDCEQARGTVNSSTLGGLDVYMRTGSIIHWTHHPQYAARIERSSQPSFLRELNAWGDDRFDFDPVTPFARDWQKADTEKPGGEDQGVVEVARSERAPSEPEEERVQEPVANAQNSTPGVSSSPRKRLRKPRPPQPSPSDRPFTEPKPKALPLPGLKIFAHLVPVICCPNRKPIDSPPTSPSFRILLPRPRLDALLQCSAPKTHSENVTASKGRRASRKEPWVWVDITRRSAASSQR</sequence>
<dbReference type="EMBL" id="QPFP01000017">
    <property type="protein sequence ID" value="TEB31798.1"/>
    <property type="molecule type" value="Genomic_DNA"/>
</dbReference>
<name>A0A4Y7TCY7_COPMI</name>
<feature type="region of interest" description="Disordered" evidence="1">
    <location>
        <begin position="255"/>
        <end position="332"/>
    </location>
</feature>
<reference evidence="2 3" key="1">
    <citation type="journal article" date="2019" name="Nat. Ecol. Evol.">
        <title>Megaphylogeny resolves global patterns of mushroom evolution.</title>
        <authorList>
            <person name="Varga T."/>
            <person name="Krizsan K."/>
            <person name="Foldi C."/>
            <person name="Dima B."/>
            <person name="Sanchez-Garcia M."/>
            <person name="Sanchez-Ramirez S."/>
            <person name="Szollosi G.J."/>
            <person name="Szarkandi J.G."/>
            <person name="Papp V."/>
            <person name="Albert L."/>
            <person name="Andreopoulos W."/>
            <person name="Angelini C."/>
            <person name="Antonin V."/>
            <person name="Barry K.W."/>
            <person name="Bougher N.L."/>
            <person name="Buchanan P."/>
            <person name="Buyck B."/>
            <person name="Bense V."/>
            <person name="Catcheside P."/>
            <person name="Chovatia M."/>
            <person name="Cooper J."/>
            <person name="Damon W."/>
            <person name="Desjardin D."/>
            <person name="Finy P."/>
            <person name="Geml J."/>
            <person name="Haridas S."/>
            <person name="Hughes K."/>
            <person name="Justo A."/>
            <person name="Karasinski D."/>
            <person name="Kautmanova I."/>
            <person name="Kiss B."/>
            <person name="Kocsube S."/>
            <person name="Kotiranta H."/>
            <person name="LaButti K.M."/>
            <person name="Lechner B.E."/>
            <person name="Liimatainen K."/>
            <person name="Lipzen A."/>
            <person name="Lukacs Z."/>
            <person name="Mihaltcheva S."/>
            <person name="Morgado L.N."/>
            <person name="Niskanen T."/>
            <person name="Noordeloos M.E."/>
            <person name="Ohm R.A."/>
            <person name="Ortiz-Santana B."/>
            <person name="Ovrebo C."/>
            <person name="Racz N."/>
            <person name="Riley R."/>
            <person name="Savchenko A."/>
            <person name="Shiryaev A."/>
            <person name="Soop K."/>
            <person name="Spirin V."/>
            <person name="Szebenyi C."/>
            <person name="Tomsovsky M."/>
            <person name="Tulloss R.E."/>
            <person name="Uehling J."/>
            <person name="Grigoriev I.V."/>
            <person name="Vagvolgyi C."/>
            <person name="Papp T."/>
            <person name="Martin F.M."/>
            <person name="Miettinen O."/>
            <person name="Hibbett D.S."/>
            <person name="Nagy L.G."/>
        </authorList>
    </citation>
    <scope>NUCLEOTIDE SEQUENCE [LARGE SCALE GENOMIC DNA]</scope>
    <source>
        <strain evidence="2 3">FP101781</strain>
    </source>
</reference>
<proteinExistence type="predicted"/>
<dbReference type="Proteomes" id="UP000298030">
    <property type="component" value="Unassembled WGS sequence"/>
</dbReference>
<feature type="compositionally biased region" description="Basic and acidic residues" evidence="1">
    <location>
        <begin position="274"/>
        <end position="289"/>
    </location>
</feature>
<protein>
    <submittedName>
        <fullName evidence="2">Uncharacterized protein</fullName>
    </submittedName>
</protein>
<evidence type="ECO:0000256" key="1">
    <source>
        <dbReference type="SAM" id="MobiDB-lite"/>
    </source>
</evidence>
<evidence type="ECO:0000313" key="3">
    <source>
        <dbReference type="Proteomes" id="UP000298030"/>
    </source>
</evidence>
<evidence type="ECO:0000313" key="2">
    <source>
        <dbReference type="EMBL" id="TEB31798.1"/>
    </source>
</evidence>
<dbReference type="AlphaFoldDB" id="A0A4Y7TCY7"/>
<organism evidence="2 3">
    <name type="scientific">Coprinellus micaceus</name>
    <name type="common">Glistening ink-cap mushroom</name>
    <name type="synonym">Coprinus micaceus</name>
    <dbReference type="NCBI Taxonomy" id="71717"/>
    <lineage>
        <taxon>Eukaryota</taxon>
        <taxon>Fungi</taxon>
        <taxon>Dikarya</taxon>
        <taxon>Basidiomycota</taxon>
        <taxon>Agaricomycotina</taxon>
        <taxon>Agaricomycetes</taxon>
        <taxon>Agaricomycetidae</taxon>
        <taxon>Agaricales</taxon>
        <taxon>Agaricineae</taxon>
        <taxon>Psathyrellaceae</taxon>
        <taxon>Coprinellus</taxon>
    </lineage>
</organism>
<gene>
    <name evidence="2" type="ORF">FA13DRAFT_1732091</name>
</gene>